<organism evidence="2 3">
    <name type="scientific">Prorocentrum cordatum</name>
    <dbReference type="NCBI Taxonomy" id="2364126"/>
    <lineage>
        <taxon>Eukaryota</taxon>
        <taxon>Sar</taxon>
        <taxon>Alveolata</taxon>
        <taxon>Dinophyceae</taxon>
        <taxon>Prorocentrales</taxon>
        <taxon>Prorocentraceae</taxon>
        <taxon>Prorocentrum</taxon>
    </lineage>
</organism>
<accession>A0ABN9VJ80</accession>
<sequence length="394" mass="42086">MLRLQAAHERAAHPRQQITWHLQHAADLVPSGDDCLGTFSSRCPKSRASAAEALRLPWFTQPPLPAAAPVVPATPPAGPRAPLLRAAQRSALQRGRRDRTAAAGADLEGCDRAVDSQGSKSTVAAVPPGQLEHGDASCRAAQRSALQRGWRDRTAEAGAELDLEEGSDRAVDSQGSKSTVAAVPPGQLEHGDASCRAAQRSALQRGWRDRTAAAGAELDLEEGCDRAVDSQGSKATFMAVPPGQLEHGDAPSQRSSSANLAGQWPELAGSERPSFGERPSFAERATDPIFDASAFFIKKVMRPRRTQLERHVSSEDLAQAGIRSDLTQSRLPNGLPPGGCRRPHGLHLQKHIRTPRSVSDGQAPRTARSRWPANSPAATSAWASLEDEFEKLSS</sequence>
<feature type="region of interest" description="Disordered" evidence="1">
    <location>
        <begin position="164"/>
        <end position="192"/>
    </location>
</feature>
<feature type="region of interest" description="Disordered" evidence="1">
    <location>
        <begin position="319"/>
        <end position="379"/>
    </location>
</feature>
<evidence type="ECO:0000256" key="1">
    <source>
        <dbReference type="SAM" id="MobiDB-lite"/>
    </source>
</evidence>
<comment type="caution">
    <text evidence="2">The sequence shown here is derived from an EMBL/GenBank/DDBJ whole genome shotgun (WGS) entry which is preliminary data.</text>
</comment>
<feature type="compositionally biased region" description="Basic residues" evidence="1">
    <location>
        <begin position="341"/>
        <end position="354"/>
    </location>
</feature>
<dbReference type="Proteomes" id="UP001189429">
    <property type="component" value="Unassembled WGS sequence"/>
</dbReference>
<protein>
    <submittedName>
        <fullName evidence="2">Uncharacterized protein</fullName>
    </submittedName>
</protein>
<keyword evidence="3" id="KW-1185">Reference proteome</keyword>
<feature type="region of interest" description="Disordered" evidence="1">
    <location>
        <begin position="88"/>
        <end position="136"/>
    </location>
</feature>
<gene>
    <name evidence="2" type="ORF">PCOR1329_LOCUS57677</name>
</gene>
<reference evidence="2" key="1">
    <citation type="submission" date="2023-10" db="EMBL/GenBank/DDBJ databases">
        <authorList>
            <person name="Chen Y."/>
            <person name="Shah S."/>
            <person name="Dougan E. K."/>
            <person name="Thang M."/>
            <person name="Chan C."/>
        </authorList>
    </citation>
    <scope>NUCLEOTIDE SEQUENCE [LARGE SCALE GENOMIC DNA]</scope>
</reference>
<name>A0ABN9VJ80_9DINO</name>
<evidence type="ECO:0000313" key="3">
    <source>
        <dbReference type="Proteomes" id="UP001189429"/>
    </source>
</evidence>
<dbReference type="EMBL" id="CAUYUJ010017136">
    <property type="protein sequence ID" value="CAK0872120.1"/>
    <property type="molecule type" value="Genomic_DNA"/>
</dbReference>
<evidence type="ECO:0000313" key="2">
    <source>
        <dbReference type="EMBL" id="CAK0872120.1"/>
    </source>
</evidence>
<proteinExistence type="predicted"/>